<feature type="compositionally biased region" description="Basic and acidic residues" evidence="1">
    <location>
        <begin position="514"/>
        <end position="525"/>
    </location>
</feature>
<sequence>MVGILVRDAAMAMTGIELARRVPDYLRRRTAARRELDDALPDVDDTVPEVDHILPELDDTLPDCGVPFDKDRVGQCCGDGGHQMDDQMGFQHPEFYLKRETTTSAADAVCRVPSFLHEDGATSSDGALEMTVSIAPFDVHTDGMYSFPTYFRGFQVAHSLEDLCVAPEVTAPSGTDTSFMEGETLCLVVPIRKYPRASKTDDETFAALTCDEAGACVLATLPTVAPLDLRHIHERLVLAEASHAGLELLRQTADLQRLFLEWEGTMVCHAIDPDDDDDDDDHSDPPTVYTFAWAKRVMSSVGALARPVLEHVGGYVTTVGQRLSAINVSAMLSRCFGSMAAISPSHFDLAWLSACDLLVGVLLLDVVVRASKFCWRSLGGGGDEGAADGGKAKPPAPSVDDQSVPEWARMFRADLACAETRMKGENLADLASVHAIFNRGFSDHSRAPERKMKETLKKQKAELKRGFAEQAEALKRKYAADLKAGLAAERAAAASFQAQAEARLRQAITALAREASEGKQQHDVDPPVAAPFHGSALVGGHEETKEEGQTLGKRKQPGRRGLGKGGRMPPPPQPHPSGK</sequence>
<dbReference type="Proteomes" id="UP000002630">
    <property type="component" value="Unassembled WGS sequence"/>
</dbReference>
<dbReference type="AlphaFoldDB" id="D8LL46"/>
<feature type="region of interest" description="Disordered" evidence="1">
    <location>
        <begin position="514"/>
        <end position="579"/>
    </location>
</feature>
<feature type="compositionally biased region" description="Basic residues" evidence="1">
    <location>
        <begin position="552"/>
        <end position="562"/>
    </location>
</feature>
<evidence type="ECO:0000256" key="1">
    <source>
        <dbReference type="SAM" id="MobiDB-lite"/>
    </source>
</evidence>
<organism evidence="2 3">
    <name type="scientific">Ectocarpus siliculosus</name>
    <name type="common">Brown alga</name>
    <name type="synonym">Conferva siliculosa</name>
    <dbReference type="NCBI Taxonomy" id="2880"/>
    <lineage>
        <taxon>Eukaryota</taxon>
        <taxon>Sar</taxon>
        <taxon>Stramenopiles</taxon>
        <taxon>Ochrophyta</taxon>
        <taxon>PX clade</taxon>
        <taxon>Phaeophyceae</taxon>
        <taxon>Ectocarpales</taxon>
        <taxon>Ectocarpaceae</taxon>
        <taxon>Ectocarpus</taxon>
    </lineage>
</organism>
<accession>D8LL46</accession>
<evidence type="ECO:0000313" key="2">
    <source>
        <dbReference type="EMBL" id="CBN79663.1"/>
    </source>
</evidence>
<proteinExistence type="predicted"/>
<keyword evidence="3" id="KW-1185">Reference proteome</keyword>
<feature type="compositionally biased region" description="Pro residues" evidence="1">
    <location>
        <begin position="568"/>
        <end position="579"/>
    </location>
</feature>
<name>D8LL46_ECTSI</name>
<dbReference type="EMBL" id="FN649760">
    <property type="protein sequence ID" value="CBN79663.1"/>
    <property type="molecule type" value="Genomic_DNA"/>
</dbReference>
<reference evidence="2 3" key="1">
    <citation type="journal article" date="2010" name="Nature">
        <title>The Ectocarpus genome and the independent evolution of multicellularity in brown algae.</title>
        <authorList>
            <person name="Cock J.M."/>
            <person name="Sterck L."/>
            <person name="Rouze P."/>
            <person name="Scornet D."/>
            <person name="Allen A.E."/>
            <person name="Amoutzias G."/>
            <person name="Anthouard V."/>
            <person name="Artiguenave F."/>
            <person name="Aury J.M."/>
            <person name="Badger J.H."/>
            <person name="Beszteri B."/>
            <person name="Billiau K."/>
            <person name="Bonnet E."/>
            <person name="Bothwell J.H."/>
            <person name="Bowler C."/>
            <person name="Boyen C."/>
            <person name="Brownlee C."/>
            <person name="Carrano C.J."/>
            <person name="Charrier B."/>
            <person name="Cho G.Y."/>
            <person name="Coelho S.M."/>
            <person name="Collen J."/>
            <person name="Corre E."/>
            <person name="Da Silva C."/>
            <person name="Delage L."/>
            <person name="Delaroque N."/>
            <person name="Dittami S.M."/>
            <person name="Doulbeau S."/>
            <person name="Elias M."/>
            <person name="Farnham G."/>
            <person name="Gachon C.M."/>
            <person name="Gschloessl B."/>
            <person name="Heesch S."/>
            <person name="Jabbari K."/>
            <person name="Jubin C."/>
            <person name="Kawai H."/>
            <person name="Kimura K."/>
            <person name="Kloareg B."/>
            <person name="Kupper F.C."/>
            <person name="Lang D."/>
            <person name="Le Bail A."/>
            <person name="Leblanc C."/>
            <person name="Lerouge P."/>
            <person name="Lohr M."/>
            <person name="Lopez P.J."/>
            <person name="Martens C."/>
            <person name="Maumus F."/>
            <person name="Michel G."/>
            <person name="Miranda-Saavedra D."/>
            <person name="Morales J."/>
            <person name="Moreau H."/>
            <person name="Motomura T."/>
            <person name="Nagasato C."/>
            <person name="Napoli C.A."/>
            <person name="Nelson D.R."/>
            <person name="Nyvall-Collen P."/>
            <person name="Peters A.F."/>
            <person name="Pommier C."/>
            <person name="Potin P."/>
            <person name="Poulain J."/>
            <person name="Quesneville H."/>
            <person name="Read B."/>
            <person name="Rensing S.A."/>
            <person name="Ritter A."/>
            <person name="Rousvoal S."/>
            <person name="Samanta M."/>
            <person name="Samson G."/>
            <person name="Schroeder D.C."/>
            <person name="Segurens B."/>
            <person name="Strittmatter M."/>
            <person name="Tonon T."/>
            <person name="Tregear J.W."/>
            <person name="Valentin K."/>
            <person name="von Dassow P."/>
            <person name="Yamagishi T."/>
            <person name="Van de Peer Y."/>
            <person name="Wincker P."/>
        </authorList>
    </citation>
    <scope>NUCLEOTIDE SEQUENCE [LARGE SCALE GENOMIC DNA]</scope>
    <source>
        <strain evidence="3">Ec32 / CCAP1310/4</strain>
    </source>
</reference>
<dbReference type="InParanoid" id="D8LL46"/>
<gene>
    <name evidence="2" type="ORF">Esi_0321_0026</name>
</gene>
<evidence type="ECO:0000313" key="3">
    <source>
        <dbReference type="Proteomes" id="UP000002630"/>
    </source>
</evidence>
<feature type="region of interest" description="Disordered" evidence="1">
    <location>
        <begin position="382"/>
        <end position="402"/>
    </location>
</feature>
<protein>
    <submittedName>
        <fullName evidence="2">Uncharacterized protein</fullName>
    </submittedName>
</protein>